<evidence type="ECO:0000313" key="4">
    <source>
        <dbReference type="EMBL" id="MBB6217704.1"/>
    </source>
</evidence>
<gene>
    <name evidence="4" type="ORF">HNQ80_003827</name>
</gene>
<dbReference type="SUPFAM" id="SSF55846">
    <property type="entry name" value="N-acetylmuramoyl-L-alanine amidase-like"/>
    <property type="match status" value="1"/>
</dbReference>
<reference evidence="4 5" key="1">
    <citation type="submission" date="2020-08" db="EMBL/GenBank/DDBJ databases">
        <title>Genomic Encyclopedia of Type Strains, Phase IV (KMG-IV): sequencing the most valuable type-strain genomes for metagenomic binning, comparative biology and taxonomic classification.</title>
        <authorList>
            <person name="Goeker M."/>
        </authorList>
    </citation>
    <scope>NUCLEOTIDE SEQUENCE [LARGE SCALE GENOMIC DNA]</scope>
    <source>
        <strain evidence="4 5">DSM 103526</strain>
    </source>
</reference>
<dbReference type="PANTHER" id="PTHR11022">
    <property type="entry name" value="PEPTIDOGLYCAN RECOGNITION PROTEIN"/>
    <property type="match status" value="1"/>
</dbReference>
<sequence>MRKFQSYTVESYLTYLRSIKITREIKDIHLHHTWKPTKKSYQLASNKEQVIYGMWRYHTETLGWQDIGQHVTVSPDGLIWDGRDVNQMPASITGHNQKAFAIEMIGNFDKGQETFEGVQYEAMVKLVRGLFTIFKTKNLIFHREHSSKTCPGSSLDKVLLLNRIQNKIEILGKAVATHGQMKQYLLSINASPKINCSVDALINYYLEEGNIEGVRGDIAFAQALKETGFFRYGGIVTPEQNNYAGLGALNGNKKGEGASFPTPRIGVRAHIQHLKGYATKVALKQPVVDPRYVVLQNAGLLGTAPTVTDLNGKWAVPGTGYGESILKILEKILSMPATGNDNIIGNTALLEEAKRLKDKISTLELELDKYKGLLNDILNQIKEM</sequence>
<evidence type="ECO:0000259" key="3">
    <source>
        <dbReference type="SMART" id="SM00701"/>
    </source>
</evidence>
<dbReference type="GO" id="GO:0004040">
    <property type="term" value="F:amidase activity"/>
    <property type="evidence" value="ECO:0007669"/>
    <property type="project" value="InterPro"/>
</dbReference>
<dbReference type="Pfam" id="PF01510">
    <property type="entry name" value="Amidase_2"/>
    <property type="match status" value="1"/>
</dbReference>
<dbReference type="Pfam" id="PF01832">
    <property type="entry name" value="Glucosaminidase"/>
    <property type="match status" value="1"/>
</dbReference>
<dbReference type="Proteomes" id="UP000579281">
    <property type="component" value="Unassembled WGS sequence"/>
</dbReference>
<dbReference type="GO" id="GO:0008745">
    <property type="term" value="F:N-acetylmuramoyl-L-alanine amidase activity"/>
    <property type="evidence" value="ECO:0007669"/>
    <property type="project" value="InterPro"/>
</dbReference>
<proteinExistence type="inferred from homology"/>
<evidence type="ECO:0000256" key="1">
    <source>
        <dbReference type="ARBA" id="ARBA00007553"/>
    </source>
</evidence>
<feature type="coiled-coil region" evidence="2">
    <location>
        <begin position="346"/>
        <end position="380"/>
    </location>
</feature>
<dbReference type="InterPro" id="IPR015510">
    <property type="entry name" value="PGRP"/>
</dbReference>
<keyword evidence="2" id="KW-0175">Coiled coil</keyword>
<dbReference type="InterPro" id="IPR036505">
    <property type="entry name" value="Amidase/PGRP_sf"/>
</dbReference>
<dbReference type="InterPro" id="IPR002901">
    <property type="entry name" value="MGlyc_endo_b_GlcNAc-like_dom"/>
</dbReference>
<protein>
    <recommendedName>
        <fullName evidence="3">Peptidoglycan recognition protein family domain-containing protein</fullName>
    </recommendedName>
</protein>
<dbReference type="RefSeq" id="WP_243183399.1">
    <property type="nucleotide sequence ID" value="NZ_JACHEN010000027.1"/>
</dbReference>
<dbReference type="GO" id="GO:0009253">
    <property type="term" value="P:peptidoglycan catabolic process"/>
    <property type="evidence" value="ECO:0007669"/>
    <property type="project" value="InterPro"/>
</dbReference>
<comment type="similarity">
    <text evidence="1">Belongs to the N-acetylmuramoyl-L-alanine amidase 2 family.</text>
</comment>
<dbReference type="InterPro" id="IPR002502">
    <property type="entry name" value="Amidase_domain"/>
</dbReference>
<dbReference type="GO" id="GO:0008270">
    <property type="term" value="F:zinc ion binding"/>
    <property type="evidence" value="ECO:0007669"/>
    <property type="project" value="InterPro"/>
</dbReference>
<feature type="domain" description="Peptidoglycan recognition protein family" evidence="3">
    <location>
        <begin position="4"/>
        <end position="146"/>
    </location>
</feature>
<evidence type="ECO:0000256" key="2">
    <source>
        <dbReference type="SAM" id="Coils"/>
    </source>
</evidence>
<dbReference type="SMART" id="SM00701">
    <property type="entry name" value="PGRP"/>
    <property type="match status" value="1"/>
</dbReference>
<dbReference type="EMBL" id="JACHEN010000027">
    <property type="protein sequence ID" value="MBB6217704.1"/>
    <property type="molecule type" value="Genomic_DNA"/>
</dbReference>
<evidence type="ECO:0000313" key="5">
    <source>
        <dbReference type="Proteomes" id="UP000579281"/>
    </source>
</evidence>
<organism evidence="4 5">
    <name type="scientific">Anaerosolibacter carboniphilus</name>
    <dbReference type="NCBI Taxonomy" id="1417629"/>
    <lineage>
        <taxon>Bacteria</taxon>
        <taxon>Bacillati</taxon>
        <taxon>Bacillota</taxon>
        <taxon>Clostridia</taxon>
        <taxon>Peptostreptococcales</taxon>
        <taxon>Thermotaleaceae</taxon>
        <taxon>Anaerosolibacter</taxon>
    </lineage>
</organism>
<dbReference type="Gene3D" id="3.40.80.10">
    <property type="entry name" value="Peptidoglycan recognition protein-like"/>
    <property type="match status" value="1"/>
</dbReference>
<dbReference type="CDD" id="cd06583">
    <property type="entry name" value="PGRP"/>
    <property type="match status" value="1"/>
</dbReference>
<name>A0A841KVM6_9FIRM</name>
<dbReference type="AlphaFoldDB" id="A0A841KVM6"/>
<dbReference type="PANTHER" id="PTHR11022:SF41">
    <property type="entry name" value="PEPTIDOGLYCAN-RECOGNITION PROTEIN LC-RELATED"/>
    <property type="match status" value="1"/>
</dbReference>
<dbReference type="InterPro" id="IPR006619">
    <property type="entry name" value="PGRP_domain_met/bac"/>
</dbReference>
<keyword evidence="5" id="KW-1185">Reference proteome</keyword>
<accession>A0A841KVM6</accession>
<comment type="caution">
    <text evidence="4">The sequence shown here is derived from an EMBL/GenBank/DDBJ whole genome shotgun (WGS) entry which is preliminary data.</text>
</comment>